<dbReference type="STRING" id="1280514.AXFE_28370"/>
<organism evidence="12 13">
    <name type="scientific">Acidithrix ferrooxidans</name>
    <dbReference type="NCBI Taxonomy" id="1280514"/>
    <lineage>
        <taxon>Bacteria</taxon>
        <taxon>Bacillati</taxon>
        <taxon>Actinomycetota</taxon>
        <taxon>Acidimicrobiia</taxon>
        <taxon>Acidimicrobiales</taxon>
        <taxon>Acidimicrobiaceae</taxon>
        <taxon>Acidithrix</taxon>
    </lineage>
</organism>
<evidence type="ECO:0000313" key="12">
    <source>
        <dbReference type="EMBL" id="KJF16334.1"/>
    </source>
</evidence>
<keyword evidence="3 10" id="KW-0812">Transmembrane</keyword>
<evidence type="ECO:0000256" key="6">
    <source>
        <dbReference type="ARBA" id="ARBA00023002"/>
    </source>
</evidence>
<dbReference type="RefSeq" id="WP_052606516.1">
    <property type="nucleotide sequence ID" value="NZ_JXYS01000088.1"/>
</dbReference>
<comment type="similarity">
    <text evidence="2">Belongs to the VKOR family.</text>
</comment>
<dbReference type="GO" id="GO:0016491">
    <property type="term" value="F:oxidoreductase activity"/>
    <property type="evidence" value="ECO:0007669"/>
    <property type="project" value="UniProtKB-KW"/>
</dbReference>
<feature type="transmembrane region" description="Helical" evidence="10">
    <location>
        <begin position="104"/>
        <end position="123"/>
    </location>
</feature>
<reference evidence="12 13" key="1">
    <citation type="submission" date="2015-01" db="EMBL/GenBank/DDBJ databases">
        <title>Draft genome of the acidophilic iron oxidizer Acidithrix ferrooxidans strain Py-F3.</title>
        <authorList>
            <person name="Poehlein A."/>
            <person name="Eisen S."/>
            <person name="Schloemann M."/>
            <person name="Johnson B.D."/>
            <person name="Daniel R."/>
            <person name="Muehling M."/>
        </authorList>
    </citation>
    <scope>NUCLEOTIDE SEQUENCE [LARGE SCALE GENOMIC DNA]</scope>
    <source>
        <strain evidence="12 13">Py-F3</strain>
    </source>
</reference>
<dbReference type="InterPro" id="IPR038354">
    <property type="entry name" value="VKOR_sf"/>
</dbReference>
<keyword evidence="9" id="KW-0676">Redox-active center</keyword>
<protein>
    <submittedName>
        <fullName evidence="12">Vitamin K epoxide reductase family protein</fullName>
    </submittedName>
</protein>
<keyword evidence="13" id="KW-1185">Reference proteome</keyword>
<dbReference type="OrthoDB" id="9783799at2"/>
<dbReference type="Proteomes" id="UP000032360">
    <property type="component" value="Unassembled WGS sequence"/>
</dbReference>
<comment type="caution">
    <text evidence="12">The sequence shown here is derived from an EMBL/GenBank/DDBJ whole genome shotgun (WGS) entry which is preliminary data.</text>
</comment>
<dbReference type="GO" id="GO:0016020">
    <property type="term" value="C:membrane"/>
    <property type="evidence" value="ECO:0007669"/>
    <property type="project" value="UniProtKB-SubCell"/>
</dbReference>
<dbReference type="PANTHER" id="PTHR34573:SF1">
    <property type="entry name" value="VITAMIN K EPOXIDE REDUCTASE DOMAIN-CONTAINING PROTEIN"/>
    <property type="match status" value="1"/>
</dbReference>
<keyword evidence="7 10" id="KW-0472">Membrane</keyword>
<sequence>MARSVDIESKSTSLDVDLLPKWLPWAIFILSLVGVAISSYLVYAHFTTTAVLACPENGTINCAKVTTSAQSYFLGIPVSMLGLGFFIVYSIVNFPLFFSRRNLLYLRTAMSIASIAFVLWLVYAELLVINAICLWCSGVHIVTLAIFLGVLYSFSILKGSSRPA</sequence>
<dbReference type="SMART" id="SM00756">
    <property type="entry name" value="VKc"/>
    <property type="match status" value="1"/>
</dbReference>
<feature type="transmembrane region" description="Helical" evidence="10">
    <location>
        <begin position="129"/>
        <end position="154"/>
    </location>
</feature>
<dbReference type="InterPro" id="IPR012932">
    <property type="entry name" value="VKOR"/>
</dbReference>
<evidence type="ECO:0000256" key="9">
    <source>
        <dbReference type="ARBA" id="ARBA00023284"/>
    </source>
</evidence>
<evidence type="ECO:0000256" key="7">
    <source>
        <dbReference type="ARBA" id="ARBA00023136"/>
    </source>
</evidence>
<evidence type="ECO:0000256" key="10">
    <source>
        <dbReference type="SAM" id="Phobius"/>
    </source>
</evidence>
<keyword evidence="8" id="KW-1015">Disulfide bond</keyword>
<dbReference type="AlphaFoldDB" id="A0A0D8HEP6"/>
<accession>A0A0D8HEP6</accession>
<evidence type="ECO:0000313" key="13">
    <source>
        <dbReference type="Proteomes" id="UP000032360"/>
    </source>
</evidence>
<dbReference type="Gene3D" id="1.20.1440.130">
    <property type="entry name" value="VKOR domain"/>
    <property type="match status" value="1"/>
</dbReference>
<dbReference type="GO" id="GO:0048038">
    <property type="term" value="F:quinone binding"/>
    <property type="evidence" value="ECO:0007669"/>
    <property type="project" value="UniProtKB-KW"/>
</dbReference>
<dbReference type="CDD" id="cd12918">
    <property type="entry name" value="VKOR_arc"/>
    <property type="match status" value="1"/>
</dbReference>
<evidence type="ECO:0000256" key="5">
    <source>
        <dbReference type="ARBA" id="ARBA00022989"/>
    </source>
</evidence>
<name>A0A0D8HEP6_9ACTN</name>
<gene>
    <name evidence="12" type="ORF">AXFE_28370</name>
</gene>
<feature type="transmembrane region" description="Helical" evidence="10">
    <location>
        <begin position="72"/>
        <end position="92"/>
    </location>
</feature>
<feature type="domain" description="Vitamin K epoxide reductase" evidence="11">
    <location>
        <begin position="20"/>
        <end position="154"/>
    </location>
</feature>
<evidence type="ECO:0000259" key="11">
    <source>
        <dbReference type="SMART" id="SM00756"/>
    </source>
</evidence>
<evidence type="ECO:0000256" key="8">
    <source>
        <dbReference type="ARBA" id="ARBA00023157"/>
    </source>
</evidence>
<proteinExistence type="inferred from homology"/>
<dbReference type="PANTHER" id="PTHR34573">
    <property type="entry name" value="VKC DOMAIN-CONTAINING PROTEIN"/>
    <property type="match status" value="1"/>
</dbReference>
<dbReference type="Pfam" id="PF07884">
    <property type="entry name" value="VKOR"/>
    <property type="match status" value="1"/>
</dbReference>
<evidence type="ECO:0000256" key="3">
    <source>
        <dbReference type="ARBA" id="ARBA00022692"/>
    </source>
</evidence>
<feature type="transmembrane region" description="Helical" evidence="10">
    <location>
        <begin position="22"/>
        <end position="43"/>
    </location>
</feature>
<keyword evidence="6" id="KW-0560">Oxidoreductase</keyword>
<evidence type="ECO:0000256" key="1">
    <source>
        <dbReference type="ARBA" id="ARBA00004141"/>
    </source>
</evidence>
<comment type="subcellular location">
    <subcellularLocation>
        <location evidence="1">Membrane</location>
        <topology evidence="1">Multi-pass membrane protein</topology>
    </subcellularLocation>
</comment>
<dbReference type="EMBL" id="JXYS01000088">
    <property type="protein sequence ID" value="KJF16334.1"/>
    <property type="molecule type" value="Genomic_DNA"/>
</dbReference>
<keyword evidence="4" id="KW-0874">Quinone</keyword>
<keyword evidence="5 10" id="KW-1133">Transmembrane helix</keyword>
<evidence type="ECO:0000256" key="2">
    <source>
        <dbReference type="ARBA" id="ARBA00006214"/>
    </source>
</evidence>
<evidence type="ECO:0000256" key="4">
    <source>
        <dbReference type="ARBA" id="ARBA00022719"/>
    </source>
</evidence>